<dbReference type="PRINTS" id="PR00032">
    <property type="entry name" value="HTHARAC"/>
</dbReference>
<dbReference type="InterPro" id="IPR010499">
    <property type="entry name" value="AraC_E-bd"/>
</dbReference>
<dbReference type="GO" id="GO:0043565">
    <property type="term" value="F:sequence-specific DNA binding"/>
    <property type="evidence" value="ECO:0007669"/>
    <property type="project" value="InterPro"/>
</dbReference>
<dbReference type="EMBL" id="UGNP01000001">
    <property type="protein sequence ID" value="STX10222.1"/>
    <property type="molecule type" value="Genomic_DNA"/>
</dbReference>
<evidence type="ECO:0000259" key="4">
    <source>
        <dbReference type="PROSITE" id="PS01124"/>
    </source>
</evidence>
<dbReference type="PROSITE" id="PS01124">
    <property type="entry name" value="HTH_ARAC_FAMILY_2"/>
    <property type="match status" value="1"/>
</dbReference>
<evidence type="ECO:0000313" key="7">
    <source>
        <dbReference type="Proteomes" id="UP000254330"/>
    </source>
</evidence>
<evidence type="ECO:0000256" key="2">
    <source>
        <dbReference type="ARBA" id="ARBA00023125"/>
    </source>
</evidence>
<dbReference type="Pfam" id="PF14526">
    <property type="entry name" value="Cass2"/>
    <property type="match status" value="1"/>
</dbReference>
<evidence type="ECO:0000313" key="6">
    <source>
        <dbReference type="EMBL" id="TDR44172.1"/>
    </source>
</evidence>
<reference evidence="5 7" key="1">
    <citation type="submission" date="2018-06" db="EMBL/GenBank/DDBJ databases">
        <authorList>
            <consortium name="Pathogen Informatics"/>
            <person name="Doyle S."/>
        </authorList>
    </citation>
    <scope>NUCLEOTIDE SEQUENCE [LARGE SCALE GENOMIC DNA]</scope>
    <source>
        <strain evidence="5 7">NCTC10597</strain>
    </source>
</reference>
<keyword evidence="2" id="KW-0238">DNA-binding</keyword>
<dbReference type="Pfam" id="PF12833">
    <property type="entry name" value="HTH_18"/>
    <property type="match status" value="1"/>
</dbReference>
<dbReference type="Proteomes" id="UP000254330">
    <property type="component" value="Unassembled WGS sequence"/>
</dbReference>
<dbReference type="SUPFAM" id="SSF46689">
    <property type="entry name" value="Homeodomain-like"/>
    <property type="match status" value="2"/>
</dbReference>
<dbReference type="InterPro" id="IPR020449">
    <property type="entry name" value="Tscrpt_reg_AraC-type_HTH"/>
</dbReference>
<sequence>MNYHEDIKRSIEYIELRIKEDPKAFDIAHNAGYSVFHFSRIFRLYYGTPLMDFVRKKRLIEARKELKSKRKIIDVAMDFGFQTASGFSKAFRKEFGYSPTVYISRSTETNFESILQDGNIIKTPTFIQKSSFKIAGYGIKTMQSEGNTKDIAAYWDTYTGENLESKMYAKLEPPNHGEVGISVTSEEGLLTYLFGVIVDNYDKVTQEMMTFEVPEAQYAVFTTPPVNNIVTAMNYDEDPLAKVVKSTWQYIFEEWFETSDYVFDESKVDFEFYDERCHGLEDAVMEIYVPIKRRD</sequence>
<proteinExistence type="predicted"/>
<dbReference type="InterPro" id="IPR011256">
    <property type="entry name" value="Reg_factor_effector_dom_sf"/>
</dbReference>
<dbReference type="SUPFAM" id="SSF55136">
    <property type="entry name" value="Probable bacterial effector-binding domain"/>
    <property type="match status" value="1"/>
</dbReference>
<dbReference type="InterPro" id="IPR029441">
    <property type="entry name" value="Cass2"/>
</dbReference>
<evidence type="ECO:0000313" key="5">
    <source>
        <dbReference type="EMBL" id="STX10222.1"/>
    </source>
</evidence>
<dbReference type="PANTHER" id="PTHR47504">
    <property type="entry name" value="RIGHT ORIGIN-BINDING PROTEIN"/>
    <property type="match status" value="1"/>
</dbReference>
<dbReference type="PANTHER" id="PTHR47504:SF5">
    <property type="entry name" value="RIGHT ORIGIN-BINDING PROTEIN"/>
    <property type="match status" value="1"/>
</dbReference>
<organism evidence="5 7">
    <name type="scientific">Kurthia zopfii</name>
    <dbReference type="NCBI Taxonomy" id="1650"/>
    <lineage>
        <taxon>Bacteria</taxon>
        <taxon>Bacillati</taxon>
        <taxon>Bacillota</taxon>
        <taxon>Bacilli</taxon>
        <taxon>Bacillales</taxon>
        <taxon>Caryophanaceae</taxon>
        <taxon>Kurthia</taxon>
    </lineage>
</organism>
<protein>
    <submittedName>
        <fullName evidence="6">AraC family transcriptional regulator</fullName>
    </submittedName>
    <submittedName>
        <fullName evidence="5">Regulatory protein soxS</fullName>
    </submittedName>
</protein>
<dbReference type="EMBL" id="SNZG01000001">
    <property type="protein sequence ID" value="TDR44172.1"/>
    <property type="molecule type" value="Genomic_DNA"/>
</dbReference>
<dbReference type="Proteomes" id="UP000294641">
    <property type="component" value="Unassembled WGS sequence"/>
</dbReference>
<dbReference type="AlphaFoldDB" id="A0A8B4QC01"/>
<comment type="caution">
    <text evidence="5">The sequence shown here is derived from an EMBL/GenBank/DDBJ whole genome shotgun (WGS) entry which is preliminary data.</text>
</comment>
<reference evidence="6 8" key="2">
    <citation type="submission" date="2019-03" db="EMBL/GenBank/DDBJ databases">
        <title>Genomic Encyclopedia of Type Strains, Phase IV (KMG-IV): sequencing the most valuable type-strain genomes for metagenomic binning, comparative biology and taxonomic classification.</title>
        <authorList>
            <person name="Goeker M."/>
        </authorList>
    </citation>
    <scope>NUCLEOTIDE SEQUENCE [LARGE SCALE GENOMIC DNA]</scope>
    <source>
        <strain evidence="6 8">DSM 20580</strain>
    </source>
</reference>
<dbReference type="InterPro" id="IPR018060">
    <property type="entry name" value="HTH_AraC"/>
</dbReference>
<keyword evidence="8" id="KW-1185">Reference proteome</keyword>
<dbReference type="Gene3D" id="1.10.10.60">
    <property type="entry name" value="Homeodomain-like"/>
    <property type="match status" value="2"/>
</dbReference>
<dbReference type="SMART" id="SM00871">
    <property type="entry name" value="AraC_E_bind"/>
    <property type="match status" value="1"/>
</dbReference>
<dbReference type="InterPro" id="IPR050959">
    <property type="entry name" value="MarA-like"/>
</dbReference>
<dbReference type="PROSITE" id="PS00041">
    <property type="entry name" value="HTH_ARAC_FAMILY_1"/>
    <property type="match status" value="1"/>
</dbReference>
<keyword evidence="1" id="KW-0805">Transcription regulation</keyword>
<keyword evidence="3" id="KW-0804">Transcription</keyword>
<dbReference type="RefSeq" id="WP_166636028.1">
    <property type="nucleotide sequence ID" value="NZ_BJUE01000016.1"/>
</dbReference>
<gene>
    <name evidence="5" type="primary">soxS</name>
    <name evidence="6" type="ORF">DFR61_1018</name>
    <name evidence="5" type="ORF">NCTC10597_01937</name>
</gene>
<feature type="domain" description="HTH araC/xylS-type" evidence="4">
    <location>
        <begin position="8"/>
        <end position="105"/>
    </location>
</feature>
<evidence type="ECO:0000256" key="1">
    <source>
        <dbReference type="ARBA" id="ARBA00023015"/>
    </source>
</evidence>
<dbReference type="Gene3D" id="3.20.80.10">
    <property type="entry name" value="Regulatory factor, effector binding domain"/>
    <property type="match status" value="1"/>
</dbReference>
<evidence type="ECO:0000256" key="3">
    <source>
        <dbReference type="ARBA" id="ARBA00023163"/>
    </source>
</evidence>
<evidence type="ECO:0000313" key="8">
    <source>
        <dbReference type="Proteomes" id="UP000294641"/>
    </source>
</evidence>
<dbReference type="InterPro" id="IPR018062">
    <property type="entry name" value="HTH_AraC-typ_CS"/>
</dbReference>
<dbReference type="InterPro" id="IPR009057">
    <property type="entry name" value="Homeodomain-like_sf"/>
</dbReference>
<accession>A0A8B4QC01</accession>
<dbReference type="SMART" id="SM00342">
    <property type="entry name" value="HTH_ARAC"/>
    <property type="match status" value="1"/>
</dbReference>
<dbReference type="GO" id="GO:0003700">
    <property type="term" value="F:DNA-binding transcription factor activity"/>
    <property type="evidence" value="ECO:0007669"/>
    <property type="project" value="InterPro"/>
</dbReference>
<name>A0A8B4QC01_9BACL</name>